<accession>A0A0F9CDT2</accession>
<evidence type="ECO:0000313" key="1">
    <source>
        <dbReference type="EMBL" id="KKL24567.1"/>
    </source>
</evidence>
<reference evidence="1" key="1">
    <citation type="journal article" date="2015" name="Nature">
        <title>Complex archaea that bridge the gap between prokaryotes and eukaryotes.</title>
        <authorList>
            <person name="Spang A."/>
            <person name="Saw J.H."/>
            <person name="Jorgensen S.L."/>
            <person name="Zaremba-Niedzwiedzka K."/>
            <person name="Martijn J."/>
            <person name="Lind A.E."/>
            <person name="van Eijk R."/>
            <person name="Schleper C."/>
            <person name="Guy L."/>
            <person name="Ettema T.J."/>
        </authorList>
    </citation>
    <scope>NUCLEOTIDE SEQUENCE</scope>
</reference>
<protein>
    <recommendedName>
        <fullName evidence="2">DUF1059 domain-containing protein</fullName>
    </recommendedName>
</protein>
<sequence>MTKVVYCPLETETKCGYWVAFGGHLIPFVKGLQEHIRKGHPSLSAGDTRTKGGLIDRWIGDHLVDAVGQEVINARTNR</sequence>
<comment type="caution">
    <text evidence="1">The sequence shown here is derived from an EMBL/GenBank/DDBJ whole genome shotgun (WGS) entry which is preliminary data.</text>
</comment>
<dbReference type="EMBL" id="LAZR01036543">
    <property type="protein sequence ID" value="KKL24567.1"/>
    <property type="molecule type" value="Genomic_DNA"/>
</dbReference>
<proteinExistence type="predicted"/>
<name>A0A0F9CDT2_9ZZZZ</name>
<organism evidence="1">
    <name type="scientific">marine sediment metagenome</name>
    <dbReference type="NCBI Taxonomy" id="412755"/>
    <lineage>
        <taxon>unclassified sequences</taxon>
        <taxon>metagenomes</taxon>
        <taxon>ecological metagenomes</taxon>
    </lineage>
</organism>
<evidence type="ECO:0008006" key="2">
    <source>
        <dbReference type="Google" id="ProtNLM"/>
    </source>
</evidence>
<dbReference type="AlphaFoldDB" id="A0A0F9CDT2"/>
<gene>
    <name evidence="1" type="ORF">LCGC14_2414030</name>
</gene>